<sequence>MPQSWSATSVFIHGWCIRLWHRQGRVPKACVVSIVAGSFEFTNFATWQFRFLSQFLRTHIISPNDLCDE</sequence>
<dbReference type="AlphaFoldDB" id="A0A251RBK8"/>
<evidence type="ECO:0000313" key="2">
    <source>
        <dbReference type="Proteomes" id="UP000006882"/>
    </source>
</evidence>
<dbReference type="EMBL" id="CM007651">
    <property type="protein sequence ID" value="ONI33401.1"/>
    <property type="molecule type" value="Genomic_DNA"/>
</dbReference>
<evidence type="ECO:0000313" key="1">
    <source>
        <dbReference type="EMBL" id="ONI33401.1"/>
    </source>
</evidence>
<keyword evidence="2" id="KW-1185">Reference proteome</keyword>
<reference evidence="1 2" key="1">
    <citation type="journal article" date="2013" name="Nat. Genet.">
        <title>The high-quality draft genome of peach (Prunus persica) identifies unique patterns of genetic diversity, domestication and genome evolution.</title>
        <authorList>
            <consortium name="International Peach Genome Initiative"/>
            <person name="Verde I."/>
            <person name="Abbott A.G."/>
            <person name="Scalabrin S."/>
            <person name="Jung S."/>
            <person name="Shu S."/>
            <person name="Marroni F."/>
            <person name="Zhebentyayeva T."/>
            <person name="Dettori M.T."/>
            <person name="Grimwood J."/>
            <person name="Cattonaro F."/>
            <person name="Zuccolo A."/>
            <person name="Rossini L."/>
            <person name="Jenkins J."/>
            <person name="Vendramin E."/>
            <person name="Meisel L.A."/>
            <person name="Decroocq V."/>
            <person name="Sosinski B."/>
            <person name="Prochnik S."/>
            <person name="Mitros T."/>
            <person name="Policriti A."/>
            <person name="Cipriani G."/>
            <person name="Dondini L."/>
            <person name="Ficklin S."/>
            <person name="Goodstein D.M."/>
            <person name="Xuan P."/>
            <person name="Del Fabbro C."/>
            <person name="Aramini V."/>
            <person name="Copetti D."/>
            <person name="Gonzalez S."/>
            <person name="Horner D.S."/>
            <person name="Falchi R."/>
            <person name="Lucas S."/>
            <person name="Mica E."/>
            <person name="Maldonado J."/>
            <person name="Lazzari B."/>
            <person name="Bielenberg D."/>
            <person name="Pirona R."/>
            <person name="Miculan M."/>
            <person name="Barakat A."/>
            <person name="Testolin R."/>
            <person name="Stella A."/>
            <person name="Tartarini S."/>
            <person name="Tonutti P."/>
            <person name="Arus P."/>
            <person name="Orellana A."/>
            <person name="Wells C."/>
            <person name="Main D."/>
            <person name="Vizzotto G."/>
            <person name="Silva H."/>
            <person name="Salamini F."/>
            <person name="Schmutz J."/>
            <person name="Morgante M."/>
            <person name="Rokhsar D.S."/>
        </authorList>
    </citation>
    <scope>NUCLEOTIDE SEQUENCE [LARGE SCALE GENOMIC DNA]</scope>
    <source>
        <strain evidence="2">cv. Nemared</strain>
    </source>
</reference>
<dbReference type="Proteomes" id="UP000006882">
    <property type="component" value="Chromosome G1"/>
</dbReference>
<gene>
    <name evidence="1" type="ORF">PRUPE_1G421900</name>
</gene>
<dbReference type="Gramene" id="ONI33401">
    <property type="protein sequence ID" value="ONI33401"/>
    <property type="gene ID" value="PRUPE_1G421900"/>
</dbReference>
<proteinExistence type="predicted"/>
<name>A0A251RBK8_PRUPE</name>
<organism evidence="1 2">
    <name type="scientific">Prunus persica</name>
    <name type="common">Peach</name>
    <name type="synonym">Amygdalus persica</name>
    <dbReference type="NCBI Taxonomy" id="3760"/>
    <lineage>
        <taxon>Eukaryota</taxon>
        <taxon>Viridiplantae</taxon>
        <taxon>Streptophyta</taxon>
        <taxon>Embryophyta</taxon>
        <taxon>Tracheophyta</taxon>
        <taxon>Spermatophyta</taxon>
        <taxon>Magnoliopsida</taxon>
        <taxon>eudicotyledons</taxon>
        <taxon>Gunneridae</taxon>
        <taxon>Pentapetalae</taxon>
        <taxon>rosids</taxon>
        <taxon>fabids</taxon>
        <taxon>Rosales</taxon>
        <taxon>Rosaceae</taxon>
        <taxon>Amygdaloideae</taxon>
        <taxon>Amygdaleae</taxon>
        <taxon>Prunus</taxon>
    </lineage>
</organism>
<protein>
    <submittedName>
        <fullName evidence="1">Uncharacterized protein</fullName>
    </submittedName>
</protein>
<accession>A0A251RBK8</accession>